<protein>
    <recommendedName>
        <fullName evidence="1">Bacteriophage CI repressor N-terminal domain-containing protein</fullName>
    </recommendedName>
</protein>
<evidence type="ECO:0000259" key="1">
    <source>
        <dbReference type="Pfam" id="PF07022"/>
    </source>
</evidence>
<name>A0A420VUN0_9SPHI</name>
<proteinExistence type="predicted"/>
<comment type="caution">
    <text evidence="2">The sequence shown here is derived from an EMBL/GenBank/DDBJ whole genome shotgun (WGS) entry which is preliminary data.</text>
</comment>
<sequence>MKTNCVLKIKRIMNAIISEKDFFKVGLNPESSRAALKDSSQKHAGNIVESIIRKQGHNISKLAKYMKISRCTLYKWFEHDTLPFDVLVRIGSYTNYDFSSDFPEVFRSSSDAKIEQHPLQNPSKENEKIDYWIRKYILLLEKYNEFLINQSQHPK</sequence>
<dbReference type="Pfam" id="PF07022">
    <property type="entry name" value="Phage_CI_repr"/>
    <property type="match status" value="1"/>
</dbReference>
<dbReference type="InterPro" id="IPR010744">
    <property type="entry name" value="Phage_CI_N"/>
</dbReference>
<organism evidence="2 3">
    <name type="scientific">Sphingobacterium puteale</name>
    <dbReference type="NCBI Taxonomy" id="2420510"/>
    <lineage>
        <taxon>Bacteria</taxon>
        <taxon>Pseudomonadati</taxon>
        <taxon>Bacteroidota</taxon>
        <taxon>Sphingobacteriia</taxon>
        <taxon>Sphingobacteriales</taxon>
        <taxon>Sphingobacteriaceae</taxon>
        <taxon>Sphingobacterium</taxon>
    </lineage>
</organism>
<dbReference type="Proteomes" id="UP000282423">
    <property type="component" value="Unassembled WGS sequence"/>
</dbReference>
<dbReference type="EMBL" id="RBWS01000014">
    <property type="protein sequence ID" value="RKO70088.1"/>
    <property type="molecule type" value="Genomic_DNA"/>
</dbReference>
<evidence type="ECO:0000313" key="3">
    <source>
        <dbReference type="Proteomes" id="UP000282423"/>
    </source>
</evidence>
<dbReference type="AlphaFoldDB" id="A0A420VUN0"/>
<dbReference type="GO" id="GO:0045892">
    <property type="term" value="P:negative regulation of DNA-templated transcription"/>
    <property type="evidence" value="ECO:0007669"/>
    <property type="project" value="InterPro"/>
</dbReference>
<feature type="domain" description="Bacteriophage CI repressor N-terminal" evidence="1">
    <location>
        <begin position="57"/>
        <end position="95"/>
    </location>
</feature>
<keyword evidence="3" id="KW-1185">Reference proteome</keyword>
<reference evidence="2 3" key="1">
    <citation type="submission" date="2018-10" db="EMBL/GenBank/DDBJ databases">
        <title>Sphingobacterium sp. M05W1-28.</title>
        <authorList>
            <person name="Cai H."/>
        </authorList>
    </citation>
    <scope>NUCLEOTIDE SEQUENCE [LARGE SCALE GENOMIC DNA]</scope>
    <source>
        <strain evidence="2 3">M05W1-28</strain>
    </source>
</reference>
<gene>
    <name evidence="2" type="ORF">D7322_18060</name>
</gene>
<dbReference type="OrthoDB" id="981159at2"/>
<accession>A0A420VUN0</accession>
<evidence type="ECO:0000313" key="2">
    <source>
        <dbReference type="EMBL" id="RKO70088.1"/>
    </source>
</evidence>
<dbReference type="GO" id="GO:0003677">
    <property type="term" value="F:DNA binding"/>
    <property type="evidence" value="ECO:0007669"/>
    <property type="project" value="InterPro"/>
</dbReference>